<gene>
    <name evidence="3" type="ORF">V8G54_018680</name>
</gene>
<keyword evidence="2" id="KW-0472">Membrane</keyword>
<accession>A0AAQ3RRP6</accession>
<keyword evidence="2" id="KW-1133">Transmembrane helix</keyword>
<evidence type="ECO:0000256" key="2">
    <source>
        <dbReference type="SAM" id="Phobius"/>
    </source>
</evidence>
<keyword evidence="2" id="KW-0812">Transmembrane</keyword>
<protein>
    <submittedName>
        <fullName evidence="3">Uncharacterized protein</fullName>
    </submittedName>
</protein>
<sequence length="133" mass="14742">MVVVVEMIGKSENNSVKREKWQSLRKCIHLLLCPFIFIPFLPLFSLWVGGQGVNILFFIDFPLVLSWFLVSLMSISADAQKQQRLQLQQESGSGTVSSESRTATALTDQEQRNTLKFGFSSKGSGSKVCPAGV</sequence>
<reference evidence="3 4" key="1">
    <citation type="journal article" date="2023" name="Life. Sci Alliance">
        <title>Evolutionary insights into 3D genome organization and epigenetic landscape of Vigna mungo.</title>
        <authorList>
            <person name="Junaid A."/>
            <person name="Singh B."/>
            <person name="Bhatia S."/>
        </authorList>
    </citation>
    <scope>NUCLEOTIDE SEQUENCE [LARGE SCALE GENOMIC DNA]</scope>
    <source>
        <strain evidence="3">Urdbean</strain>
    </source>
</reference>
<dbReference type="Proteomes" id="UP001374535">
    <property type="component" value="Chromosome 6"/>
</dbReference>
<feature type="region of interest" description="Disordered" evidence="1">
    <location>
        <begin position="90"/>
        <end position="109"/>
    </location>
</feature>
<evidence type="ECO:0000313" key="4">
    <source>
        <dbReference type="Proteomes" id="UP001374535"/>
    </source>
</evidence>
<name>A0AAQ3RRP6_VIGMU</name>
<proteinExistence type="predicted"/>
<evidence type="ECO:0000256" key="1">
    <source>
        <dbReference type="SAM" id="MobiDB-lite"/>
    </source>
</evidence>
<feature type="transmembrane region" description="Helical" evidence="2">
    <location>
        <begin position="27"/>
        <end position="49"/>
    </location>
</feature>
<keyword evidence="4" id="KW-1185">Reference proteome</keyword>
<dbReference type="EMBL" id="CP144695">
    <property type="protein sequence ID" value="WVZ05334.1"/>
    <property type="molecule type" value="Genomic_DNA"/>
</dbReference>
<organism evidence="3 4">
    <name type="scientific">Vigna mungo</name>
    <name type="common">Black gram</name>
    <name type="synonym">Phaseolus mungo</name>
    <dbReference type="NCBI Taxonomy" id="3915"/>
    <lineage>
        <taxon>Eukaryota</taxon>
        <taxon>Viridiplantae</taxon>
        <taxon>Streptophyta</taxon>
        <taxon>Embryophyta</taxon>
        <taxon>Tracheophyta</taxon>
        <taxon>Spermatophyta</taxon>
        <taxon>Magnoliopsida</taxon>
        <taxon>eudicotyledons</taxon>
        <taxon>Gunneridae</taxon>
        <taxon>Pentapetalae</taxon>
        <taxon>rosids</taxon>
        <taxon>fabids</taxon>
        <taxon>Fabales</taxon>
        <taxon>Fabaceae</taxon>
        <taxon>Papilionoideae</taxon>
        <taxon>50 kb inversion clade</taxon>
        <taxon>NPAAA clade</taxon>
        <taxon>indigoferoid/millettioid clade</taxon>
        <taxon>Phaseoleae</taxon>
        <taxon>Vigna</taxon>
    </lineage>
</organism>
<evidence type="ECO:0000313" key="3">
    <source>
        <dbReference type="EMBL" id="WVZ05334.1"/>
    </source>
</evidence>
<dbReference type="AlphaFoldDB" id="A0AAQ3RRP6"/>
<feature type="transmembrane region" description="Helical" evidence="2">
    <location>
        <begin position="55"/>
        <end position="75"/>
    </location>
</feature>